<organism evidence="1 2">
    <name type="scientific">Rubrobacter marinus</name>
    <dbReference type="NCBI Taxonomy" id="2653852"/>
    <lineage>
        <taxon>Bacteria</taxon>
        <taxon>Bacillati</taxon>
        <taxon>Actinomycetota</taxon>
        <taxon>Rubrobacteria</taxon>
        <taxon>Rubrobacterales</taxon>
        <taxon>Rubrobacteraceae</taxon>
        <taxon>Rubrobacter</taxon>
    </lineage>
</organism>
<accession>A0A6G8PX22</accession>
<protein>
    <recommendedName>
        <fullName evidence="3">Phenylacetic acid degradation B</fullName>
    </recommendedName>
</protein>
<gene>
    <name evidence="1" type="ORF">GBA65_09785</name>
</gene>
<name>A0A6G8PX22_9ACTN</name>
<dbReference type="RefSeq" id="WP_166396436.1">
    <property type="nucleotide sequence ID" value="NZ_CP045121.1"/>
</dbReference>
<sequence length="69" mass="8072">MERYMVFARTEYDQPIEHRGDVEAGSDEEAAKVAQERHGRDWLEMTLVPVSRAYWAEKETQEGETEVQV</sequence>
<reference evidence="1 2" key="1">
    <citation type="submission" date="2019-10" db="EMBL/GenBank/DDBJ databases">
        <title>Rubrobacter sp nov SCSIO 52915 isolated from a deep-sea sediment in the South China Sea.</title>
        <authorList>
            <person name="Chen R.W."/>
        </authorList>
    </citation>
    <scope>NUCLEOTIDE SEQUENCE [LARGE SCALE GENOMIC DNA]</scope>
    <source>
        <strain evidence="1 2">SCSIO 52915</strain>
    </source>
</reference>
<evidence type="ECO:0000313" key="2">
    <source>
        <dbReference type="Proteomes" id="UP000502706"/>
    </source>
</evidence>
<proteinExistence type="predicted"/>
<evidence type="ECO:0008006" key="3">
    <source>
        <dbReference type="Google" id="ProtNLM"/>
    </source>
</evidence>
<dbReference type="Gene3D" id="3.10.20.520">
    <property type="entry name" value="Phenylacetic acid degradation B"/>
    <property type="match status" value="1"/>
</dbReference>
<dbReference type="AlphaFoldDB" id="A0A6G8PX22"/>
<keyword evidence="2" id="KW-1185">Reference proteome</keyword>
<evidence type="ECO:0000313" key="1">
    <source>
        <dbReference type="EMBL" id="QIN78762.1"/>
    </source>
</evidence>
<dbReference type="KEGG" id="rmar:GBA65_09785"/>
<dbReference type="InterPro" id="IPR038693">
    <property type="entry name" value="PaaB_sf"/>
</dbReference>
<dbReference type="EMBL" id="CP045121">
    <property type="protein sequence ID" value="QIN78762.1"/>
    <property type="molecule type" value="Genomic_DNA"/>
</dbReference>
<dbReference type="Proteomes" id="UP000502706">
    <property type="component" value="Chromosome"/>
</dbReference>